<protein>
    <recommendedName>
        <fullName evidence="4">Nucleotidyltransferase</fullName>
    </recommendedName>
</protein>
<reference evidence="2 3" key="1">
    <citation type="journal article" date="2011" name="J. Bacteriol.">
        <title>Whole genome sequence of the rifamycin B-producing strain Amycolatopsis mediterranei S699.</title>
        <authorList>
            <person name="Verma M."/>
            <person name="Kaur J."/>
            <person name="Kumar M."/>
            <person name="Kumari K."/>
            <person name="Saxena A."/>
            <person name="Anand S."/>
            <person name="Nigam A."/>
            <person name="Ravi V."/>
            <person name="Raghuvanshi S."/>
            <person name="Khurana P."/>
            <person name="Tyagi A.K."/>
            <person name="Khurana J.P."/>
            <person name="Lal R."/>
        </authorList>
    </citation>
    <scope>NUCLEOTIDE SEQUENCE [LARGE SCALE GENOMIC DNA]</scope>
    <source>
        <strain evidence="2 3">S699</strain>
    </source>
</reference>
<evidence type="ECO:0000313" key="3">
    <source>
        <dbReference type="Proteomes" id="UP000006138"/>
    </source>
</evidence>
<keyword evidence="3" id="KW-1185">Reference proteome</keyword>
<dbReference type="Proteomes" id="UP000006138">
    <property type="component" value="Chromosome"/>
</dbReference>
<dbReference type="EMBL" id="CP002896">
    <property type="protein sequence ID" value="AEK45445.1"/>
    <property type="molecule type" value="Genomic_DNA"/>
</dbReference>
<gene>
    <name evidence="2" type="ordered locus">RAM_34860</name>
</gene>
<proteinExistence type="predicted"/>
<dbReference type="AlphaFoldDB" id="A0A9R0P397"/>
<dbReference type="GO" id="GO:0016779">
    <property type="term" value="F:nucleotidyltransferase activity"/>
    <property type="evidence" value="ECO:0007669"/>
    <property type="project" value="InterPro"/>
</dbReference>
<dbReference type="InterPro" id="IPR043519">
    <property type="entry name" value="NT_sf"/>
</dbReference>
<dbReference type="Pfam" id="PF18144">
    <property type="entry name" value="SMODS"/>
    <property type="match status" value="1"/>
</dbReference>
<dbReference type="RefSeq" id="WP_014467523.1">
    <property type="nucleotide sequence ID" value="NC_017186.1"/>
</dbReference>
<evidence type="ECO:0000256" key="1">
    <source>
        <dbReference type="ARBA" id="ARBA00023118"/>
    </source>
</evidence>
<evidence type="ECO:0008006" key="4">
    <source>
        <dbReference type="Google" id="ProtNLM"/>
    </source>
</evidence>
<keyword evidence="1" id="KW-0051">Antiviral defense</keyword>
<accession>A0A9R0P397</accession>
<dbReference type="InterPro" id="IPR006116">
    <property type="entry name" value="NT_2-5OAS_ClassI-CCAase"/>
</dbReference>
<dbReference type="GO" id="GO:0051607">
    <property type="term" value="P:defense response to virus"/>
    <property type="evidence" value="ECO:0007669"/>
    <property type="project" value="UniProtKB-KW"/>
</dbReference>
<dbReference type="CDD" id="cd05400">
    <property type="entry name" value="NT_2-5OAS_ClassI-CCAase"/>
    <property type="match status" value="1"/>
</dbReference>
<dbReference type="GeneID" id="92877023"/>
<organism evidence="2 3">
    <name type="scientific">Amycolatopsis mediterranei (strain S699)</name>
    <name type="common">Nocardia mediterranei</name>
    <dbReference type="NCBI Taxonomy" id="713604"/>
    <lineage>
        <taxon>Bacteria</taxon>
        <taxon>Bacillati</taxon>
        <taxon>Actinomycetota</taxon>
        <taxon>Actinomycetes</taxon>
        <taxon>Pseudonocardiales</taxon>
        <taxon>Pseudonocardiaceae</taxon>
        <taxon>Amycolatopsis</taxon>
    </lineage>
</organism>
<dbReference type="SUPFAM" id="SSF81301">
    <property type="entry name" value="Nucleotidyltransferase"/>
    <property type="match status" value="1"/>
</dbReference>
<dbReference type="KEGG" id="amn:RAM_34860"/>
<sequence length="292" mass="32526">MIRTVNTAFEELLSRLTPTKPQRQAGARHRSTVTASLNASLKVTRFFETGSFSHGTGVRGYSDIDALVSLNMPRPQSSYTALTWVKDALTKTFPYTPINISRPAVVVKFGAGYETWEVIPGFITNRGAEKQLVYDIPGPSAGSAWIDSAPDEHLTYVNDANHKPHQGDAKDLARLVKAWKYYRSVPISSFYLEMRAAEHVKKQKHYIHVWDGCQLLESLDSIGLASMNDPKHAAGRIYACSSEANLKDAQTKLKRAAIRARAALDADLANKPDGAFYYLDKLFNGKFPARRY</sequence>
<evidence type="ECO:0000313" key="2">
    <source>
        <dbReference type="EMBL" id="AEK45445.1"/>
    </source>
</evidence>
<name>A0A9R0P397_AMYMS</name>